<feature type="domain" description="RNA polymerase sigma-70 region 2" evidence="7">
    <location>
        <begin position="14"/>
        <end position="80"/>
    </location>
</feature>
<dbReference type="AlphaFoldDB" id="A0A132PTJ4"/>
<feature type="domain" description="RNA polymerase sigma factor 70 region 4 type 2" evidence="8">
    <location>
        <begin position="109"/>
        <end position="161"/>
    </location>
</feature>
<evidence type="ECO:0000256" key="5">
    <source>
        <dbReference type="ARBA" id="ARBA00023163"/>
    </source>
</evidence>
<dbReference type="InterPro" id="IPR036388">
    <property type="entry name" value="WH-like_DNA-bd_sf"/>
</dbReference>
<evidence type="ECO:0000256" key="2">
    <source>
        <dbReference type="ARBA" id="ARBA00023015"/>
    </source>
</evidence>
<dbReference type="InterPro" id="IPR013249">
    <property type="entry name" value="RNA_pol_sigma70_r4_t2"/>
</dbReference>
<dbReference type="Proteomes" id="UP000070612">
    <property type="component" value="Unassembled WGS sequence"/>
</dbReference>
<dbReference type="Gene3D" id="1.10.1740.10">
    <property type="match status" value="1"/>
</dbReference>
<evidence type="ECO:0000313" key="10">
    <source>
        <dbReference type="EMBL" id="ORX16354.1"/>
    </source>
</evidence>
<dbReference type="SUPFAM" id="SSF88659">
    <property type="entry name" value="Sigma3 and sigma4 domains of RNA polymerase sigma factors"/>
    <property type="match status" value="1"/>
</dbReference>
<dbReference type="PROSITE" id="PS01063">
    <property type="entry name" value="SIGMA70_ECF"/>
    <property type="match status" value="1"/>
</dbReference>
<dbReference type="NCBIfam" id="NF007227">
    <property type="entry name" value="PRK09645.1"/>
    <property type="match status" value="1"/>
</dbReference>
<evidence type="ECO:0000313" key="11">
    <source>
        <dbReference type="Proteomes" id="UP000070612"/>
    </source>
</evidence>
<evidence type="ECO:0000313" key="9">
    <source>
        <dbReference type="EMBL" id="KWX25640.1"/>
    </source>
</evidence>
<dbReference type="GO" id="GO:0006352">
    <property type="term" value="P:DNA-templated transcription initiation"/>
    <property type="evidence" value="ECO:0007669"/>
    <property type="project" value="InterPro"/>
</dbReference>
<dbReference type="InterPro" id="IPR007627">
    <property type="entry name" value="RNA_pol_sigma70_r2"/>
</dbReference>
<evidence type="ECO:0000313" key="12">
    <source>
        <dbReference type="Proteomes" id="UP000193964"/>
    </source>
</evidence>
<dbReference type="InterPro" id="IPR013325">
    <property type="entry name" value="RNA_pol_sigma_r2"/>
</dbReference>
<dbReference type="NCBIfam" id="TIGR02937">
    <property type="entry name" value="sigma70-ECF"/>
    <property type="match status" value="1"/>
</dbReference>
<evidence type="ECO:0000259" key="7">
    <source>
        <dbReference type="Pfam" id="PF04542"/>
    </source>
</evidence>
<comment type="caution">
    <text evidence="9">The sequence shown here is derived from an EMBL/GenBank/DDBJ whole genome shotgun (WGS) entry which is preliminary data.</text>
</comment>
<keyword evidence="11" id="KW-1185">Reference proteome</keyword>
<protein>
    <recommendedName>
        <fullName evidence="6">RNA polymerase sigma factor</fullName>
    </recommendedName>
</protein>
<dbReference type="InterPro" id="IPR039425">
    <property type="entry name" value="RNA_pol_sigma-70-like"/>
</dbReference>
<dbReference type="PANTHER" id="PTHR43133">
    <property type="entry name" value="RNA POLYMERASE ECF-TYPE SIGMA FACTO"/>
    <property type="match status" value="1"/>
</dbReference>
<comment type="similarity">
    <text evidence="1 6">Belongs to the sigma-70 factor family. ECF subfamily.</text>
</comment>
<dbReference type="RefSeq" id="WP_067844801.1">
    <property type="nucleotide sequence ID" value="NZ_JACKUA010000021.1"/>
</dbReference>
<dbReference type="GO" id="GO:0006950">
    <property type="term" value="P:response to stress"/>
    <property type="evidence" value="ECO:0007669"/>
    <property type="project" value="UniProtKB-ARBA"/>
</dbReference>
<dbReference type="Pfam" id="PF04542">
    <property type="entry name" value="Sigma70_r2"/>
    <property type="match status" value="1"/>
</dbReference>
<dbReference type="Proteomes" id="UP000193964">
    <property type="component" value="Unassembled WGS sequence"/>
</dbReference>
<accession>A0A132PTJ4</accession>
<proteinExistence type="inferred from homology"/>
<dbReference type="InterPro" id="IPR013324">
    <property type="entry name" value="RNA_pol_sigma_r3/r4-like"/>
</dbReference>
<sequence length="176" mass="20173">MLTVEQPTDQMLELYANHVEPLRRYAFRLTSNRTKAEDVVQETLLRAWRHLQQNDGDLPLRSWLFTVARNIVIDGSRSARFRYEVCSPDTSEVPDRMGPDEVNSALDRMLIADAMAQLPEAHRAVLSRSFYLGWSTGQIAEDLDIAEGTVKSRLHYALKRLRLILSEMGCRSRPEA</sequence>
<dbReference type="GO" id="GO:0016987">
    <property type="term" value="F:sigma factor activity"/>
    <property type="evidence" value="ECO:0007669"/>
    <property type="project" value="UniProtKB-KW"/>
</dbReference>
<evidence type="ECO:0000256" key="6">
    <source>
        <dbReference type="RuleBase" id="RU000716"/>
    </source>
</evidence>
<dbReference type="EMBL" id="LQQA01000010">
    <property type="protein sequence ID" value="ORX16354.1"/>
    <property type="molecule type" value="Genomic_DNA"/>
</dbReference>
<evidence type="ECO:0000259" key="8">
    <source>
        <dbReference type="Pfam" id="PF08281"/>
    </source>
</evidence>
<evidence type="ECO:0000256" key="1">
    <source>
        <dbReference type="ARBA" id="ARBA00010641"/>
    </source>
</evidence>
<dbReference type="EMBL" id="LGTW01000002">
    <property type="protein sequence ID" value="KWX25640.1"/>
    <property type="molecule type" value="Genomic_DNA"/>
</dbReference>
<dbReference type="STRING" id="59750.AWC31_20055"/>
<dbReference type="Gene3D" id="1.10.10.10">
    <property type="entry name" value="Winged helix-like DNA-binding domain superfamily/Winged helix DNA-binding domain"/>
    <property type="match status" value="1"/>
</dbReference>
<dbReference type="SUPFAM" id="SSF88946">
    <property type="entry name" value="Sigma2 domain of RNA polymerase sigma factors"/>
    <property type="match status" value="1"/>
</dbReference>
<evidence type="ECO:0000256" key="3">
    <source>
        <dbReference type="ARBA" id="ARBA00023082"/>
    </source>
</evidence>
<name>A0A132PTJ4_9MYCO</name>
<keyword evidence="2 6" id="KW-0805">Transcription regulation</keyword>
<gene>
    <name evidence="9" type="ORF">AFM11_05285</name>
    <name evidence="10" type="ORF">AWC31_20055</name>
</gene>
<keyword evidence="5 6" id="KW-0804">Transcription</keyword>
<dbReference type="InterPro" id="IPR014284">
    <property type="entry name" value="RNA_pol_sigma-70_dom"/>
</dbReference>
<dbReference type="GO" id="GO:0003677">
    <property type="term" value="F:DNA binding"/>
    <property type="evidence" value="ECO:0007669"/>
    <property type="project" value="UniProtKB-KW"/>
</dbReference>
<keyword evidence="4 6" id="KW-0238">DNA-binding</keyword>
<dbReference type="InterPro" id="IPR000838">
    <property type="entry name" value="RNA_pol_sigma70_ECF_CS"/>
</dbReference>
<reference evidence="9 11" key="1">
    <citation type="submission" date="2015-07" db="EMBL/GenBank/DDBJ databases">
        <title>A draft genome sequence of Mycobacterium wolinskyi.</title>
        <authorList>
            <person name="de Man T.J."/>
            <person name="Perry K.A."/>
            <person name="Coulliette A.D."/>
            <person name="Jensen B."/>
            <person name="Toney N.C."/>
            <person name="Limbago B.M."/>
            <person name="Noble-Wang J."/>
        </authorList>
    </citation>
    <scope>NUCLEOTIDE SEQUENCE [LARGE SCALE GENOMIC DNA]</scope>
    <source>
        <strain evidence="9 11">CDC_01</strain>
    </source>
</reference>
<reference evidence="10 12" key="2">
    <citation type="submission" date="2016-01" db="EMBL/GenBank/DDBJ databases">
        <title>The new phylogeny of the genus Mycobacterium.</title>
        <authorList>
            <person name="Tarcisio F."/>
            <person name="Conor M."/>
            <person name="Antonella G."/>
            <person name="Elisabetta G."/>
            <person name="Giulia F.S."/>
            <person name="Sara T."/>
            <person name="Anna F."/>
            <person name="Clotilde B."/>
            <person name="Roberto B."/>
            <person name="Veronica D.S."/>
            <person name="Fabio R."/>
            <person name="Monica P."/>
            <person name="Olivier J."/>
            <person name="Enrico T."/>
            <person name="Nicola S."/>
        </authorList>
    </citation>
    <scope>NUCLEOTIDE SEQUENCE [LARGE SCALE GENOMIC DNA]</scope>
    <source>
        <strain evidence="10 12">ATCC 700010</strain>
    </source>
</reference>
<organism evidence="9 11">
    <name type="scientific">Mycolicibacterium wolinskyi</name>
    <dbReference type="NCBI Taxonomy" id="59750"/>
    <lineage>
        <taxon>Bacteria</taxon>
        <taxon>Bacillati</taxon>
        <taxon>Actinomycetota</taxon>
        <taxon>Actinomycetes</taxon>
        <taxon>Mycobacteriales</taxon>
        <taxon>Mycobacteriaceae</taxon>
        <taxon>Mycolicibacterium</taxon>
    </lineage>
</organism>
<dbReference type="CDD" id="cd06171">
    <property type="entry name" value="Sigma70_r4"/>
    <property type="match status" value="1"/>
</dbReference>
<dbReference type="Pfam" id="PF08281">
    <property type="entry name" value="Sigma70_r4_2"/>
    <property type="match status" value="1"/>
</dbReference>
<dbReference type="OrthoDB" id="9780326at2"/>
<dbReference type="PANTHER" id="PTHR43133:SF52">
    <property type="entry name" value="ECF RNA POLYMERASE SIGMA FACTOR SIGL"/>
    <property type="match status" value="1"/>
</dbReference>
<evidence type="ECO:0000256" key="4">
    <source>
        <dbReference type="ARBA" id="ARBA00023125"/>
    </source>
</evidence>
<keyword evidence="3 6" id="KW-0731">Sigma factor</keyword>
<dbReference type="PATRIC" id="fig|59750.3.peg.2942"/>